<dbReference type="AlphaFoldDB" id="A0A964V0D5"/>
<dbReference type="EMBL" id="RGET01000028">
    <property type="protein sequence ID" value="NBN87952.1"/>
    <property type="molecule type" value="Genomic_DNA"/>
</dbReference>
<proteinExistence type="predicted"/>
<gene>
    <name evidence="1" type="ORF">EBV32_02535</name>
</gene>
<evidence type="ECO:0000313" key="2">
    <source>
        <dbReference type="Proteomes" id="UP000713222"/>
    </source>
</evidence>
<protein>
    <submittedName>
        <fullName evidence="1">Uncharacterized protein</fullName>
    </submittedName>
</protein>
<dbReference type="Proteomes" id="UP000713222">
    <property type="component" value="Unassembled WGS sequence"/>
</dbReference>
<comment type="caution">
    <text evidence="1">The sequence shown here is derived from an EMBL/GenBank/DDBJ whole genome shotgun (WGS) entry which is preliminary data.</text>
</comment>
<accession>A0A964V0D5</accession>
<organism evidence="1 2">
    <name type="scientific">Candidatus Fonsibacter lacus</name>
    <dbReference type="NCBI Taxonomy" id="2576439"/>
    <lineage>
        <taxon>Bacteria</taxon>
        <taxon>Pseudomonadati</taxon>
        <taxon>Pseudomonadota</taxon>
        <taxon>Alphaproteobacteria</taxon>
        <taxon>Candidatus Pelagibacterales</taxon>
        <taxon>Candidatus Pelagibacterales incertae sedis</taxon>
        <taxon>Candidatus Fonsibacter</taxon>
    </lineage>
</organism>
<reference evidence="1" key="1">
    <citation type="submission" date="2018-10" db="EMBL/GenBank/DDBJ databases">
        <title>Iterative Subtractive Binning of Freshwater Chronoseries Metagenomes Recovers Nearly Complete Genomes from over Four Hundred Novel Species.</title>
        <authorList>
            <person name="Rodriguez-R L.M."/>
            <person name="Tsementzi D."/>
            <person name="Luo C."/>
            <person name="Konstantinidis K.T."/>
        </authorList>
    </citation>
    <scope>NUCLEOTIDE SEQUENCE</scope>
    <source>
        <strain evidence="1">WB7_6_001</strain>
    </source>
</reference>
<name>A0A964V0D5_9PROT</name>
<sequence length="118" mass="13597">MKYGSRIYPAECLSWCFVPEEVGRTAMNEKLRHRDRELERDKHASGEPPTFGPWAVDHLRSYAHLPMIQTQIAERRLQLEGERRRVEERFASTFTALELEAAKVDDALAVLDQLEASA</sequence>
<evidence type="ECO:0000313" key="1">
    <source>
        <dbReference type="EMBL" id="NBN87952.1"/>
    </source>
</evidence>